<dbReference type="Pfam" id="PF26566">
    <property type="entry name" value="PH_40"/>
    <property type="match status" value="1"/>
</dbReference>
<protein>
    <recommendedName>
        <fullName evidence="2">PH domain-containing protein</fullName>
    </recommendedName>
</protein>
<proteinExistence type="predicted"/>
<dbReference type="RefSeq" id="WP_223857427.1">
    <property type="nucleotide sequence ID" value="NZ_JACOIK010000001.1"/>
</dbReference>
<organism evidence="3 4">
    <name type="scientific">Sphingobacterium micropteri</name>
    <dbReference type="NCBI Taxonomy" id="2763501"/>
    <lineage>
        <taxon>Bacteria</taxon>
        <taxon>Pseudomonadati</taxon>
        <taxon>Bacteroidota</taxon>
        <taxon>Sphingobacteriia</taxon>
        <taxon>Sphingobacteriales</taxon>
        <taxon>Sphingobacteriaceae</taxon>
        <taxon>Sphingobacterium</taxon>
    </lineage>
</organism>
<keyword evidence="4" id="KW-1185">Reference proteome</keyword>
<dbReference type="InterPro" id="IPR058916">
    <property type="entry name" value="PH_40"/>
</dbReference>
<feature type="transmembrane region" description="Helical" evidence="1">
    <location>
        <begin position="7"/>
        <end position="27"/>
    </location>
</feature>
<evidence type="ECO:0000313" key="4">
    <source>
        <dbReference type="Proteomes" id="UP000602759"/>
    </source>
</evidence>
<dbReference type="Proteomes" id="UP000602759">
    <property type="component" value="Unassembled WGS sequence"/>
</dbReference>
<evidence type="ECO:0000256" key="1">
    <source>
        <dbReference type="SAM" id="Phobius"/>
    </source>
</evidence>
<comment type="caution">
    <text evidence="3">The sequence shown here is derived from an EMBL/GenBank/DDBJ whole genome shotgun (WGS) entry which is preliminary data.</text>
</comment>
<dbReference type="EMBL" id="JACOIK010000001">
    <property type="protein sequence ID" value="MBD1431691.1"/>
    <property type="molecule type" value="Genomic_DNA"/>
</dbReference>
<evidence type="ECO:0000313" key="3">
    <source>
        <dbReference type="EMBL" id="MBD1431691.1"/>
    </source>
</evidence>
<feature type="domain" description="PH" evidence="2">
    <location>
        <begin position="6"/>
        <end position="131"/>
    </location>
</feature>
<keyword evidence="1" id="KW-0472">Membrane</keyword>
<feature type="transmembrane region" description="Helical" evidence="1">
    <location>
        <begin position="33"/>
        <end position="54"/>
    </location>
</feature>
<name>A0ABR7YKC8_9SPHI</name>
<keyword evidence="1" id="KW-0812">Transmembrane</keyword>
<keyword evidence="1" id="KW-1133">Transmembrane helix</keyword>
<reference evidence="3 4" key="1">
    <citation type="submission" date="2020-08" db="EMBL/GenBank/DDBJ databases">
        <title>Sphingobacterium sp. DN00404 isolated from aquaculture water.</title>
        <authorList>
            <person name="Zhang M."/>
        </authorList>
    </citation>
    <scope>NUCLEOTIDE SEQUENCE [LARGE SCALE GENOMIC DNA]</scope>
    <source>
        <strain evidence="3 4">DN00404</strain>
    </source>
</reference>
<evidence type="ECO:0000259" key="2">
    <source>
        <dbReference type="Pfam" id="PF26566"/>
    </source>
</evidence>
<sequence length="165" mass="19023">MKSAKSWLFVLILLIGVAYLSIRYLGIESKESLWILIPAILLTVFPGMVVQLWYTQKSRGTTIELEDSQLTYSKDDYSVIYTYNDIEIIMCNKTASYNTGRYTAGLERFWNLQVFTNDGQTFFITCLMYSDLDELIAFFSEKRIDIKVNNGSIGFKNSKPTNELK</sequence>
<gene>
    <name evidence="3" type="ORF">H8B06_02545</name>
</gene>
<accession>A0ABR7YKC8</accession>